<organism evidence="3 4">
    <name type="scientific">Trypanosoma theileri</name>
    <dbReference type="NCBI Taxonomy" id="67003"/>
    <lineage>
        <taxon>Eukaryota</taxon>
        <taxon>Discoba</taxon>
        <taxon>Euglenozoa</taxon>
        <taxon>Kinetoplastea</taxon>
        <taxon>Metakinetoplastina</taxon>
        <taxon>Trypanosomatida</taxon>
        <taxon>Trypanosomatidae</taxon>
        <taxon>Trypanosoma</taxon>
    </lineage>
</organism>
<dbReference type="GeneID" id="39986668"/>
<name>A0A1X0NSW6_9TRYP</name>
<dbReference type="Proteomes" id="UP000192257">
    <property type="component" value="Unassembled WGS sequence"/>
</dbReference>
<dbReference type="VEuPathDB" id="TriTrypDB:TM35_000202030"/>
<dbReference type="OrthoDB" id="253113at2759"/>
<evidence type="ECO:0000256" key="1">
    <source>
        <dbReference type="SAM" id="Coils"/>
    </source>
</evidence>
<feature type="region of interest" description="Disordered" evidence="2">
    <location>
        <begin position="189"/>
        <end position="220"/>
    </location>
</feature>
<comment type="caution">
    <text evidence="3">The sequence shown here is derived from an EMBL/GenBank/DDBJ whole genome shotgun (WGS) entry which is preliminary data.</text>
</comment>
<feature type="compositionally biased region" description="Basic and acidic residues" evidence="2">
    <location>
        <begin position="1137"/>
        <end position="1154"/>
    </location>
</feature>
<dbReference type="EMBL" id="NBCO01000020">
    <property type="protein sequence ID" value="ORC87794.1"/>
    <property type="molecule type" value="Genomic_DNA"/>
</dbReference>
<proteinExistence type="predicted"/>
<feature type="region of interest" description="Disordered" evidence="2">
    <location>
        <begin position="299"/>
        <end position="352"/>
    </location>
</feature>
<feature type="region of interest" description="Disordered" evidence="2">
    <location>
        <begin position="671"/>
        <end position="760"/>
    </location>
</feature>
<dbReference type="RefSeq" id="XP_028881860.1">
    <property type="nucleotide sequence ID" value="XM_029026888.1"/>
</dbReference>
<gene>
    <name evidence="3" type="ORF">TM35_000202030</name>
</gene>
<evidence type="ECO:0000256" key="2">
    <source>
        <dbReference type="SAM" id="MobiDB-lite"/>
    </source>
</evidence>
<feature type="region of interest" description="Disordered" evidence="2">
    <location>
        <begin position="1133"/>
        <end position="1154"/>
    </location>
</feature>
<feature type="compositionally biased region" description="Basic and acidic residues" evidence="2">
    <location>
        <begin position="200"/>
        <end position="220"/>
    </location>
</feature>
<sequence length="1401" mass="155041">MRPTRGVCDGRVTVAVNITAGRCTAAENNGQHSNIRLLHSEAAHQRVSGVTMEMSTTSWTQDAPIATPTELTVRTPLITVEGGEKGTLPYVMYTQTLAAHISTTLMQTEGVELMTVVHGAAGSGKSIQLFGAAVGNGVEEGQCSSTEGRDGLFTAVIQRIFNSTDTTAKSNPCVAAISVVEWRSFFNHDKEQQQQQQPSQREEDYNRSKDKTLENNSELDKDVTLSMEALDLLARVTDQSSPTGCFMEDYADIPAARYIRCESLSETLAVLHAALRHSLSWQSARTAFAQGSTDVFEVPDTRSNAERRRRVVEAKREEEEEEEEESQQQQREEEAYGYQRGRRGSSKSVNDFLRPTAGAGSHILITLLLRHSSGSTSIWRLWDLSGPSVWMDDESPASCMAFNTHTAISQMAYRYMHRDQLQGGWWLASTPPEHIEEIVPLFFNQQQQQEEQEEQQEGISGFGVRSVGIDKVTAMIEATLQHTCSSVLWITALRLDACYDDINEDVLGAAASLLSGSDGTNAHLIAELRRRRREENLCAASRVIDMFAIPFSRQRGLLSPPLRYHENSTLSVSTVASVNDVGGDNDDNDGVGLLANTSTTISRTPRLMSPVKTTPPDVELLTLSEISRTTSLISAVNTHISNHRDAPLFSTSPLSYPPWSAFMERQSCLEVQSPYTPSQDQHQHPQKQEPEEKEEKEKEEKEHLPQLRISEYAPPPPFSLLHLTPLNSGREVGNKSIDGEGGASPLSPPSVSGTEYPEESVHTDNTMIINHNLNHNPNNSTSTSTRDDLQHNAVDAAIGVKWSHTSENATNMDVIRTLSSSSSLFVSNTACEDHMDEISNDRIKVNVKINEGRRGEKKFIDQNEGLVPVSSSECSDLASTVRSFLQQPLAELQELTQRSQAEARKEHRRDIARLNTMLYSDAIILAELQKSVKEQEQQAEEEKQRVSDEMRVRESRLQSGILGNRTEGEEFKGVSGKLFGPSTSLQTSLEREVMMTCSGNCSGRGDIHTRPCGCARRKVNTTDRPVSPTRQLIAAERKIRFLEQQVLRLELENSELRAEMSSRCMRYNGEGATTTTTTTTATTATSTTLKGLESVFNDILQRCSQFCSEKSEEAKRARQKCDEAIAALQHLQQQHQHQQEGEEQQMREGAKLEKVSRGGVLTDNRNTGLFADTTNQQHVNGENHNHLCQTVGTTTSTTTTAAVAVAPTDSFTSFSSSAPKVYSENAIAEHLRRVLLRATVFAPTSGDNPPQEQQEQQRGCEDSRINGLVLSIDRGSEVSVPVTEVNGNTYNGLRAFREATERVRDIALRTLSLAKKIVQENQQQQPSSFANLSTCDGDLELNISSISGGVVLNRCAADLVREETNVYRAVASLQREAAELQHVLLESMTHERQLLNRVLLA</sequence>
<evidence type="ECO:0000313" key="4">
    <source>
        <dbReference type="Proteomes" id="UP000192257"/>
    </source>
</evidence>
<accession>A0A1X0NSW6</accession>
<feature type="region of interest" description="Disordered" evidence="2">
    <location>
        <begin position="935"/>
        <end position="955"/>
    </location>
</feature>
<keyword evidence="1" id="KW-0175">Coiled coil</keyword>
<evidence type="ECO:0008006" key="5">
    <source>
        <dbReference type="Google" id="ProtNLM"/>
    </source>
</evidence>
<feature type="coiled-coil region" evidence="1">
    <location>
        <begin position="1032"/>
        <end position="1059"/>
    </location>
</feature>
<feature type="compositionally biased region" description="Polar residues" evidence="2">
    <location>
        <begin position="671"/>
        <end position="680"/>
    </location>
</feature>
<feature type="compositionally biased region" description="Basic and acidic residues" evidence="2">
    <location>
        <begin position="681"/>
        <end position="705"/>
    </location>
</feature>
<keyword evidence="4" id="KW-1185">Reference proteome</keyword>
<protein>
    <recommendedName>
        <fullName evidence="5">Kinesin</fullName>
    </recommendedName>
</protein>
<feature type="compositionally biased region" description="Basic and acidic residues" evidence="2">
    <location>
        <begin position="299"/>
        <end position="317"/>
    </location>
</feature>
<evidence type="ECO:0000313" key="3">
    <source>
        <dbReference type="EMBL" id="ORC87794.1"/>
    </source>
</evidence>
<reference evidence="3 4" key="1">
    <citation type="submission" date="2017-03" db="EMBL/GenBank/DDBJ databases">
        <title>An alternative strategy for trypanosome survival in the mammalian bloodstream revealed through genome and transcriptome analysis of the ubiquitous bovine parasite Trypanosoma (Megatrypanum) theileri.</title>
        <authorList>
            <person name="Kelly S."/>
            <person name="Ivens A."/>
            <person name="Mott A."/>
            <person name="O'Neill E."/>
            <person name="Emms D."/>
            <person name="Macleod O."/>
            <person name="Voorheis P."/>
            <person name="Matthews J."/>
            <person name="Matthews K."/>
            <person name="Carrington M."/>
        </authorList>
    </citation>
    <scope>NUCLEOTIDE SEQUENCE [LARGE SCALE GENOMIC DNA]</scope>
    <source>
        <strain evidence="3">Edinburgh</strain>
    </source>
</reference>